<dbReference type="EMBL" id="CP000082">
    <property type="protein sequence ID" value="AAZ18520.1"/>
    <property type="molecule type" value="Genomic_DNA"/>
</dbReference>
<dbReference type="SUPFAM" id="SSF102588">
    <property type="entry name" value="LmbE-like"/>
    <property type="match status" value="1"/>
</dbReference>
<dbReference type="InterPro" id="IPR003737">
    <property type="entry name" value="GlcNAc_PI_deacetylase-related"/>
</dbReference>
<dbReference type="Proteomes" id="UP000000546">
    <property type="component" value="Chromosome"/>
</dbReference>
<protein>
    <submittedName>
        <fullName evidence="1">Putative LmbE-like protein</fullName>
    </submittedName>
</protein>
<dbReference type="eggNOG" id="COG2120">
    <property type="taxonomic scope" value="Bacteria"/>
</dbReference>
<reference evidence="1 2" key="1">
    <citation type="journal article" date="2010" name="Appl. Environ. Microbiol.">
        <title>The genome sequence of Psychrobacter arcticus 273-4, a psychroactive Siberian permafrost bacterium, reveals mechanisms for adaptation to low-temperature growth.</title>
        <authorList>
            <person name="Ayala-del-Rio H.L."/>
            <person name="Chain P.S."/>
            <person name="Grzymski J.J."/>
            <person name="Ponder M.A."/>
            <person name="Ivanova N."/>
            <person name="Bergholz P.W."/>
            <person name="Di Bartolo G."/>
            <person name="Hauser L."/>
            <person name="Land M."/>
            <person name="Bakermans C."/>
            <person name="Rodrigues D."/>
            <person name="Klappenbach J."/>
            <person name="Zarka D."/>
            <person name="Larimer F."/>
            <person name="Richardson P."/>
            <person name="Murray A."/>
            <person name="Thomashow M."/>
            <person name="Tiedje J.M."/>
        </authorList>
    </citation>
    <scope>NUCLEOTIDE SEQUENCE [LARGE SCALE GENOMIC DNA]</scope>
    <source>
        <strain evidence="2">DSM 17307 / VKM B-2377 / 273-4</strain>
    </source>
</reference>
<dbReference type="KEGG" id="par:Psyc_0661"/>
<dbReference type="InterPro" id="IPR024078">
    <property type="entry name" value="LmbE-like_dom_sf"/>
</dbReference>
<dbReference type="PANTHER" id="PTHR12993">
    <property type="entry name" value="N-ACETYLGLUCOSAMINYL-PHOSPHATIDYLINOSITOL DE-N-ACETYLASE-RELATED"/>
    <property type="match status" value="1"/>
</dbReference>
<organism evidence="1 2">
    <name type="scientific">Psychrobacter arcticus (strain DSM 17307 / VKM B-2377 / 273-4)</name>
    <dbReference type="NCBI Taxonomy" id="259536"/>
    <lineage>
        <taxon>Bacteria</taxon>
        <taxon>Pseudomonadati</taxon>
        <taxon>Pseudomonadota</taxon>
        <taxon>Gammaproteobacteria</taxon>
        <taxon>Moraxellales</taxon>
        <taxon>Moraxellaceae</taxon>
        <taxon>Psychrobacter</taxon>
    </lineage>
</organism>
<dbReference type="RefSeq" id="WP_011279947.1">
    <property type="nucleotide sequence ID" value="NC_007204.1"/>
</dbReference>
<name>Q4FTY8_PSYA2</name>
<gene>
    <name evidence="1" type="ordered locus">Psyc_0661</name>
</gene>
<keyword evidence="2" id="KW-1185">Reference proteome</keyword>
<evidence type="ECO:0000313" key="1">
    <source>
        <dbReference type="EMBL" id="AAZ18520.1"/>
    </source>
</evidence>
<proteinExistence type="predicted"/>
<dbReference type="OrthoDB" id="9790023at2"/>
<dbReference type="Gene3D" id="3.40.50.10320">
    <property type="entry name" value="LmbE-like"/>
    <property type="match status" value="1"/>
</dbReference>
<dbReference type="Pfam" id="PF02585">
    <property type="entry name" value="PIG-L"/>
    <property type="match status" value="1"/>
</dbReference>
<dbReference type="HOGENOM" id="CLU_049311_6_0_6"/>
<dbReference type="SMR" id="Q4FTY8"/>
<dbReference type="AlphaFoldDB" id="Q4FTY8"/>
<accession>Q4FTY8</accession>
<sequence length="222" mass="24649">MSKIILVVAAHTDDEAMGCGGTIARHIAEGDEVHLLFMTDGVGSREVLAEEVIDRSSAAQQAAKILGVSSFTNLSFPDNRMDSVALLDIVKEVEVKISEIKPEIIYTHHIGDLNIDHQVTHKAVMTACRPQPGFSVKTIYAFEVLSSTEWQTSNSALFIPNVFIDITDYLPVKMDASKAYYNEMREVPHSRSLQHIELLARHRGYTVGVHAAEAFMLVREIK</sequence>
<dbReference type="STRING" id="259536.Psyc_0661"/>
<dbReference type="PANTHER" id="PTHR12993:SF11">
    <property type="entry name" value="N-ACETYLGLUCOSAMINYL-PHOSPHATIDYLINOSITOL DE-N-ACETYLASE"/>
    <property type="match status" value="1"/>
</dbReference>
<dbReference type="GO" id="GO:0016811">
    <property type="term" value="F:hydrolase activity, acting on carbon-nitrogen (but not peptide) bonds, in linear amides"/>
    <property type="evidence" value="ECO:0007669"/>
    <property type="project" value="TreeGrafter"/>
</dbReference>
<evidence type="ECO:0000313" key="2">
    <source>
        <dbReference type="Proteomes" id="UP000000546"/>
    </source>
</evidence>